<dbReference type="PROSITE" id="PS50830">
    <property type="entry name" value="TNASE_3"/>
    <property type="match status" value="1"/>
</dbReference>
<dbReference type="GO" id="GO:0004519">
    <property type="term" value="F:endonuclease activity"/>
    <property type="evidence" value="ECO:0007669"/>
    <property type="project" value="UniProtKB-KW"/>
</dbReference>
<evidence type="ECO:0000256" key="3">
    <source>
        <dbReference type="ARBA" id="ARBA00022801"/>
    </source>
</evidence>
<feature type="compositionally biased region" description="Low complexity" evidence="4">
    <location>
        <begin position="185"/>
        <end position="205"/>
    </location>
</feature>
<evidence type="ECO:0000256" key="1">
    <source>
        <dbReference type="ARBA" id="ARBA00022722"/>
    </source>
</evidence>
<dbReference type="SUPFAM" id="SSF50199">
    <property type="entry name" value="Staphylococcal nuclease"/>
    <property type="match status" value="1"/>
</dbReference>
<dbReference type="InterPro" id="IPR002071">
    <property type="entry name" value="Thermonucl_AS"/>
</dbReference>
<dbReference type="GO" id="GO:0003676">
    <property type="term" value="F:nucleic acid binding"/>
    <property type="evidence" value="ECO:0007669"/>
    <property type="project" value="InterPro"/>
</dbReference>
<dbReference type="PANTHER" id="PTHR12302:SF3">
    <property type="entry name" value="SERINE_THREONINE-PROTEIN KINASE 31"/>
    <property type="match status" value="1"/>
</dbReference>
<evidence type="ECO:0000313" key="7">
    <source>
        <dbReference type="EMBL" id="ALI99840.1"/>
    </source>
</evidence>
<dbReference type="GO" id="GO:0005737">
    <property type="term" value="C:cytoplasm"/>
    <property type="evidence" value="ECO:0007669"/>
    <property type="project" value="TreeGrafter"/>
</dbReference>
<reference evidence="7 8" key="1">
    <citation type="submission" date="2015-08" db="EMBL/GenBank/DDBJ databases">
        <title>Complete genome sequence of Rufibacter tibetensis strain 1351t, a radiation-resistant bacterium from tibet plateau.</title>
        <authorList>
            <person name="Dai J."/>
        </authorList>
    </citation>
    <scope>NUCLEOTIDE SEQUENCE [LARGE SCALE GENOMIC DNA]</scope>
    <source>
        <strain evidence="7 8">1351</strain>
    </source>
</reference>
<dbReference type="KEGG" id="rti:DC20_13750"/>
<evidence type="ECO:0000256" key="4">
    <source>
        <dbReference type="SAM" id="MobiDB-lite"/>
    </source>
</evidence>
<feature type="chain" id="PRO_5006012735" description="TNase-like domain-containing protein" evidence="5">
    <location>
        <begin position="31"/>
        <end position="261"/>
    </location>
</feature>
<keyword evidence="2" id="KW-0255">Endonuclease</keyword>
<sequence>MRPSFAFSKFTVWLLCVGMLLGCQKSQEQAQETNQVPTEEQAVENGYKVIAIKDGDTVELLKDGKPLRVRLQGVDCPEKNQDYGTRARQFTSDLVFGKFVQLVVQDVDRYGRTVGEIILPDGRSLNQELVKNGFAWHYTAYSKDQELARLEAEARAEKRGLWEGPSPQAPWEFRQSRRGNSANAANTKSDNSGSSSKKTSSSGATAIAKGGKVHICQSKGSKTFHVYSNCSLLERCKSSKAAITLAQANREKRTPCKSCAD</sequence>
<organism evidence="7 8">
    <name type="scientific">Rufibacter tibetensis</name>
    <dbReference type="NCBI Taxonomy" id="512763"/>
    <lineage>
        <taxon>Bacteria</taxon>
        <taxon>Pseudomonadati</taxon>
        <taxon>Bacteroidota</taxon>
        <taxon>Cytophagia</taxon>
        <taxon>Cytophagales</taxon>
        <taxon>Hymenobacteraceae</taxon>
        <taxon>Rufibacter</taxon>
    </lineage>
</organism>
<feature type="domain" description="TNase-like" evidence="6">
    <location>
        <begin position="43"/>
        <end position="164"/>
    </location>
</feature>
<dbReference type="CDD" id="cd00175">
    <property type="entry name" value="SNc"/>
    <property type="match status" value="1"/>
</dbReference>
<dbReference type="RefSeq" id="WP_071885462.1">
    <property type="nucleotide sequence ID" value="NZ_CP012643.1"/>
</dbReference>
<evidence type="ECO:0000256" key="2">
    <source>
        <dbReference type="ARBA" id="ARBA00022759"/>
    </source>
</evidence>
<proteinExistence type="predicted"/>
<feature type="signal peptide" evidence="5">
    <location>
        <begin position="1"/>
        <end position="30"/>
    </location>
</feature>
<dbReference type="PROSITE" id="PS01123">
    <property type="entry name" value="TNASE_1"/>
    <property type="match status" value="1"/>
</dbReference>
<dbReference type="OrthoDB" id="9805504at2"/>
<dbReference type="Pfam" id="PF00565">
    <property type="entry name" value="SNase"/>
    <property type="match status" value="1"/>
</dbReference>
<dbReference type="AlphaFoldDB" id="A0A0N7HWP7"/>
<dbReference type="STRING" id="512763.DC20_13750"/>
<accession>A0A0N7HWP7</accession>
<dbReference type="Proteomes" id="UP000061382">
    <property type="component" value="Chromosome"/>
</dbReference>
<dbReference type="Gene3D" id="2.40.50.90">
    <property type="match status" value="1"/>
</dbReference>
<keyword evidence="3" id="KW-0378">Hydrolase</keyword>
<keyword evidence="5" id="KW-0732">Signal</keyword>
<evidence type="ECO:0000313" key="8">
    <source>
        <dbReference type="Proteomes" id="UP000061382"/>
    </source>
</evidence>
<dbReference type="PANTHER" id="PTHR12302">
    <property type="entry name" value="EBNA2 BINDING PROTEIN P100"/>
    <property type="match status" value="1"/>
</dbReference>
<dbReference type="SMART" id="SM00318">
    <property type="entry name" value="SNc"/>
    <property type="match status" value="1"/>
</dbReference>
<dbReference type="InterPro" id="IPR016071">
    <property type="entry name" value="Staphylococal_nuclease_OB-fold"/>
</dbReference>
<dbReference type="PATRIC" id="fig|512763.3.peg.3021"/>
<dbReference type="GO" id="GO:0016787">
    <property type="term" value="F:hydrolase activity"/>
    <property type="evidence" value="ECO:0007669"/>
    <property type="project" value="UniProtKB-KW"/>
</dbReference>
<keyword evidence="8" id="KW-1185">Reference proteome</keyword>
<gene>
    <name evidence="7" type="ORF">DC20_13750</name>
</gene>
<dbReference type="EMBL" id="CP012643">
    <property type="protein sequence ID" value="ALI99840.1"/>
    <property type="molecule type" value="Genomic_DNA"/>
</dbReference>
<protein>
    <recommendedName>
        <fullName evidence="6">TNase-like domain-containing protein</fullName>
    </recommendedName>
</protein>
<feature type="region of interest" description="Disordered" evidence="4">
    <location>
        <begin position="158"/>
        <end position="205"/>
    </location>
</feature>
<evidence type="ECO:0000259" key="6">
    <source>
        <dbReference type="PROSITE" id="PS50830"/>
    </source>
</evidence>
<name>A0A0N7HWP7_9BACT</name>
<evidence type="ECO:0000256" key="5">
    <source>
        <dbReference type="SAM" id="SignalP"/>
    </source>
</evidence>
<keyword evidence="1" id="KW-0540">Nuclease</keyword>
<dbReference type="PROSITE" id="PS51257">
    <property type="entry name" value="PROKAR_LIPOPROTEIN"/>
    <property type="match status" value="1"/>
</dbReference>
<dbReference type="InterPro" id="IPR035437">
    <property type="entry name" value="SNase_OB-fold_sf"/>
</dbReference>